<evidence type="ECO:0000313" key="5">
    <source>
        <dbReference type="Proteomes" id="UP000290588"/>
    </source>
</evidence>
<gene>
    <name evidence="2" type="ORF">AELL_1671</name>
    <name evidence="3" type="ORF">CP962_10785</name>
</gene>
<reference evidence="2 4" key="2">
    <citation type="submission" date="2018-08" db="EMBL/GenBank/DDBJ databases">
        <title>Complete genome of the Arcobacter ellisii type strain LMG 26155.</title>
        <authorList>
            <person name="Miller W.G."/>
            <person name="Yee E."/>
            <person name="Bono J.L."/>
        </authorList>
    </citation>
    <scope>NUCLEOTIDE SEQUENCE [LARGE SCALE GENOMIC DNA]</scope>
    <source>
        <strain evidence="2 4">LMG 26155</strain>
    </source>
</reference>
<keyword evidence="4" id="KW-1185">Reference proteome</keyword>
<dbReference type="RefSeq" id="WP_118917498.1">
    <property type="nucleotide sequence ID" value="NZ_CP032097.1"/>
</dbReference>
<keyword evidence="1" id="KW-0472">Membrane</keyword>
<dbReference type="KEGG" id="aell:AELL_1671"/>
<dbReference type="PANTHER" id="PTHR30441:SF8">
    <property type="entry name" value="DUF748 DOMAIN-CONTAINING PROTEIN"/>
    <property type="match status" value="1"/>
</dbReference>
<sequence length="999" mass="113390">MGKLEKTFYWFCFILLVYTTIGFKLVPNIVKDQLIKNLDENLTLKTTIEKVEFNPFTLNIKIENFKLLDENNNSDISFKELTIDFAFMRSIEKRHISFQNIYLDELYLNITEDKNGALNLTKLVKDTPKKEEKEETSSTDIKFLISKIDLKNADINFTSEKEEKPFSLNLKDIDYTIYDLGTYNNALSSNNLKFRINEDTNVSIGGAFKLEPFKMYGKIDVSNLKIKEFLDFKKDIFNFDINNDANINLILNYNIDTTNDFDLKLNSDLLELNNLELKQNNKSIANLKKLDIKKFDFDLIGQNIKLDGVKIDSLNANMISDKSGINFANLIKTNSSKEENKNEQKVETAQNSESKPWIVNLSNIEATTNFNFDDKTNNSLINVKTTNLNLKNLQIIDSKIDLNSLNINNSNLSFIDNKNKLDIQSKNTKINLNTLSLNNSILDIDTINLSKENLIFNEKKSKLNIDSKNLNLVLNALKIDGNKISIKNSSLKTPKLNFKDKNSKIDINSTNIGLNLNNFMLDNDKITVNEIKLSKPTVNFKDLANKIDVKSKNIEITLNTLSNKGSDLSINSIRVLNPNLDFINLENNTKIHAKNLDLKIQQLSNKKNIFKIVKTDLNNPFISVVLPKNNTPTQKNEETIKTTNTPTKENKSSNKTKLNIGPVNIKNGTFDFEDKNLPISFKTKVTKLNGKISEIRNTKSSKTNLEVNGVVDKYGVAKITGIVNPNNIKFLTDINMKFQNIAMENFTPYTGKFIGRELKSGKLDLDLKYNIDQSNLDAKNNIVITKLELGNEVQSPDAVSLPLGIAISLLEDKNGVIDINLPISGNVDDPQFSIGSIIWKAFVNLITKAVTAPFSLLGAVFNFSEDEIKSVKFDSLESEITPIQKETLDKIAQILTAKQDIAIKLIASYDKDKETIALKEKKYLARKDDDRNLKKEQIDALIAKEKVKDIELEKIAKERILNIKEYLIKEKSINKKQIILSDELITSNSSIDLKIEQLK</sequence>
<dbReference type="EMBL" id="NXIG01000011">
    <property type="protein sequence ID" value="RXI29548.1"/>
    <property type="molecule type" value="Genomic_DNA"/>
</dbReference>
<evidence type="ECO:0000313" key="3">
    <source>
        <dbReference type="EMBL" id="RXI29548.1"/>
    </source>
</evidence>
<reference evidence="3 5" key="1">
    <citation type="submission" date="2017-09" db="EMBL/GenBank/DDBJ databases">
        <title>Genomics of the genus Arcobacter.</title>
        <authorList>
            <person name="Perez-Cataluna A."/>
            <person name="Figueras M.J."/>
            <person name="Salas-Masso N."/>
        </authorList>
    </citation>
    <scope>NUCLEOTIDE SEQUENCE [LARGE SCALE GENOMIC DNA]</scope>
    <source>
        <strain evidence="3 5">CECT 7837</strain>
    </source>
</reference>
<dbReference type="Pfam" id="PF05359">
    <property type="entry name" value="DUF748"/>
    <property type="match status" value="2"/>
</dbReference>
<dbReference type="Gene3D" id="3.30.1330.60">
    <property type="entry name" value="OmpA-like domain"/>
    <property type="match status" value="1"/>
</dbReference>
<accession>A0A347U8Z6</accession>
<evidence type="ECO:0000313" key="4">
    <source>
        <dbReference type="Proteomes" id="UP000262582"/>
    </source>
</evidence>
<dbReference type="Proteomes" id="UP000290588">
    <property type="component" value="Unassembled WGS sequence"/>
</dbReference>
<keyword evidence="1" id="KW-0812">Transmembrane</keyword>
<name>A0A347U8Z6_9BACT</name>
<dbReference type="EMBL" id="CP032097">
    <property type="protein sequence ID" value="AXX95324.1"/>
    <property type="molecule type" value="Genomic_DNA"/>
</dbReference>
<dbReference type="InterPro" id="IPR036737">
    <property type="entry name" value="OmpA-like_sf"/>
</dbReference>
<dbReference type="AlphaFoldDB" id="A0A347U8Z6"/>
<evidence type="ECO:0000256" key="1">
    <source>
        <dbReference type="SAM" id="Phobius"/>
    </source>
</evidence>
<dbReference type="PANTHER" id="PTHR30441">
    <property type="entry name" value="DUF748 DOMAIN-CONTAINING PROTEIN"/>
    <property type="match status" value="1"/>
</dbReference>
<dbReference type="OrthoDB" id="9757969at2"/>
<dbReference type="InterPro" id="IPR052894">
    <property type="entry name" value="AsmA-related"/>
</dbReference>
<dbReference type="GO" id="GO:0090313">
    <property type="term" value="P:regulation of protein targeting to membrane"/>
    <property type="evidence" value="ECO:0007669"/>
    <property type="project" value="TreeGrafter"/>
</dbReference>
<proteinExistence type="predicted"/>
<organism evidence="3 5">
    <name type="scientific">Arcobacter ellisii</name>
    <dbReference type="NCBI Taxonomy" id="913109"/>
    <lineage>
        <taxon>Bacteria</taxon>
        <taxon>Pseudomonadati</taxon>
        <taxon>Campylobacterota</taxon>
        <taxon>Epsilonproteobacteria</taxon>
        <taxon>Campylobacterales</taxon>
        <taxon>Arcobacteraceae</taxon>
        <taxon>Arcobacter</taxon>
    </lineage>
</organism>
<feature type="transmembrane region" description="Helical" evidence="1">
    <location>
        <begin position="7"/>
        <end position="26"/>
    </location>
</feature>
<dbReference type="GO" id="GO:0005886">
    <property type="term" value="C:plasma membrane"/>
    <property type="evidence" value="ECO:0007669"/>
    <property type="project" value="TreeGrafter"/>
</dbReference>
<dbReference type="InterPro" id="IPR008023">
    <property type="entry name" value="DUF748"/>
</dbReference>
<dbReference type="Proteomes" id="UP000262582">
    <property type="component" value="Chromosome"/>
</dbReference>
<evidence type="ECO:0000313" key="2">
    <source>
        <dbReference type="EMBL" id="AXX95324.1"/>
    </source>
</evidence>
<protein>
    <submittedName>
        <fullName evidence="2">DUF748 domain-containing membrane protein</fullName>
    </submittedName>
</protein>
<keyword evidence="1" id="KW-1133">Transmembrane helix</keyword>